<evidence type="ECO:0000256" key="3">
    <source>
        <dbReference type="ARBA" id="ARBA00023002"/>
    </source>
</evidence>
<keyword evidence="5" id="KW-0812">Transmembrane</keyword>
<dbReference type="SUPFAM" id="SSF48484">
    <property type="entry name" value="Lipoxigenase"/>
    <property type="match status" value="1"/>
</dbReference>
<evidence type="ECO:0000256" key="5">
    <source>
        <dbReference type="SAM" id="Phobius"/>
    </source>
</evidence>
<feature type="signal peptide" evidence="6">
    <location>
        <begin position="1"/>
        <end position="18"/>
    </location>
</feature>
<dbReference type="PRINTS" id="PR00087">
    <property type="entry name" value="LIPOXYGENASE"/>
</dbReference>
<keyword evidence="9" id="KW-1185">Reference proteome</keyword>
<evidence type="ECO:0000313" key="9">
    <source>
        <dbReference type="Proteomes" id="UP001178281"/>
    </source>
</evidence>
<dbReference type="PROSITE" id="PS00711">
    <property type="entry name" value="LIPOXYGENASE_1"/>
    <property type="match status" value="1"/>
</dbReference>
<dbReference type="AlphaFoldDB" id="A0AA90NG35"/>
<organism evidence="8 9">
    <name type="scientific">Tsukamurella strandjordii</name>
    <dbReference type="NCBI Taxonomy" id="147577"/>
    <lineage>
        <taxon>Bacteria</taxon>
        <taxon>Bacillati</taxon>
        <taxon>Actinomycetota</taxon>
        <taxon>Actinomycetes</taxon>
        <taxon>Mycobacteriales</taxon>
        <taxon>Tsukamurellaceae</taxon>
        <taxon>Tsukamurella</taxon>
    </lineage>
</organism>
<reference evidence="8" key="1">
    <citation type="submission" date="2023-08" db="EMBL/GenBank/DDBJ databases">
        <title>The draft genome of Tsukamurella strandjordii strain 050030.</title>
        <authorList>
            <person name="Zhao F."/>
            <person name="Feng Y."/>
            <person name="Zong Z."/>
        </authorList>
    </citation>
    <scope>NUCLEOTIDE SEQUENCE</scope>
    <source>
        <strain evidence="8">050030</strain>
    </source>
</reference>
<accession>A0AA90NG35</accession>
<evidence type="ECO:0000313" key="8">
    <source>
        <dbReference type="EMBL" id="MDP0399792.1"/>
    </source>
</evidence>
<sequence length="684" mass="76372">MNRRSAFKVAFIAGGVVAAQPLLSAIPDASAEPSSQWIPRLTADCSPDQLATRARLLAEARQTYRWSTTIENVVGVPMSADLPLGENPTIDWLIEFIDNFLNLVENLVDSVVIAVLPQLKSETLACSLQIRALKNQFAGIARAVDALSKKYLSATLDTVVDTTDKAVVGTWVTALLGILSALQAIRRTVFGAVERALVGQKLWIGDIGDKGNLQRYNAMWGSIPLPPVAERLRDDDFFGHTRLAGPNPMIIEKVSERLPRSAKIDDAKFAAATGESLRVALAEGRLFLCDYRPLGRMAKEDATYKLLTGPNWNTAPIAIFLRPRGSRQLKPAAIQVGQVPRESPVFYAATRTSTSSDYWGWQMAKTIVQTADFNHHEMFSHLARTHLISEAFCVAAHRQLPPGHPLHTLLIPHFEGDLFINNLAASIIMGPETFGDLILASDISDTQSTAGKARLDWNFTDSIPERDLASRGMDDPDIDFPYRDDARLIWSAIERWVHDYVWVYYRDDAAVAADADLGRWLAEARDQGKIAGIPPVRNRKSLVEVITMIIFTASAQHAAVNYLQRDEMSYAPHYSGTLAALPVKEKRNYTERDWFDMMPTFLTALAQMYFFNLLGTVYYRRLGDYRTNVFPHPEALVDPRIRGPLKDFKSNLAKAEAVITTRNSRRKWPYPYLMPSNIPMSTNI</sequence>
<feature type="domain" description="Lipoxygenase" evidence="7">
    <location>
        <begin position="233"/>
        <end position="684"/>
    </location>
</feature>
<dbReference type="InterPro" id="IPR013819">
    <property type="entry name" value="LipOase_C"/>
</dbReference>
<evidence type="ECO:0000256" key="4">
    <source>
        <dbReference type="ARBA" id="ARBA00023004"/>
    </source>
</evidence>
<comment type="caution">
    <text evidence="8">The sequence shown here is derived from an EMBL/GenBank/DDBJ whole genome shotgun (WGS) entry which is preliminary data.</text>
</comment>
<keyword evidence="5" id="KW-1133">Transmembrane helix</keyword>
<comment type="cofactor">
    <cofactor evidence="1">
        <name>Fe cation</name>
        <dbReference type="ChEBI" id="CHEBI:24875"/>
    </cofactor>
</comment>
<proteinExistence type="predicted"/>
<gene>
    <name evidence="8" type="ORF">Q7X28_17875</name>
</gene>
<dbReference type="GO" id="GO:0046872">
    <property type="term" value="F:metal ion binding"/>
    <property type="evidence" value="ECO:0007669"/>
    <property type="project" value="UniProtKB-KW"/>
</dbReference>
<evidence type="ECO:0000256" key="1">
    <source>
        <dbReference type="ARBA" id="ARBA00001962"/>
    </source>
</evidence>
<keyword evidence="4" id="KW-0408">Iron</keyword>
<keyword evidence="5" id="KW-0472">Membrane</keyword>
<dbReference type="GO" id="GO:0034440">
    <property type="term" value="P:lipid oxidation"/>
    <property type="evidence" value="ECO:0007669"/>
    <property type="project" value="InterPro"/>
</dbReference>
<protein>
    <submittedName>
        <fullName evidence="8">Lipoxygenase family protein</fullName>
    </submittedName>
</protein>
<dbReference type="PROSITE" id="PS51393">
    <property type="entry name" value="LIPOXYGENASE_3"/>
    <property type="match status" value="1"/>
</dbReference>
<name>A0AA90NG35_9ACTN</name>
<dbReference type="RefSeq" id="WP_305112331.1">
    <property type="nucleotide sequence ID" value="NZ_JAUTIX010000007.1"/>
</dbReference>
<keyword evidence="3" id="KW-0560">Oxidoreductase</keyword>
<evidence type="ECO:0000256" key="2">
    <source>
        <dbReference type="ARBA" id="ARBA00022723"/>
    </source>
</evidence>
<evidence type="ECO:0000259" key="7">
    <source>
        <dbReference type="PROSITE" id="PS51393"/>
    </source>
</evidence>
<dbReference type="InterPro" id="IPR036226">
    <property type="entry name" value="LipOase_C_sf"/>
</dbReference>
<dbReference type="Gene3D" id="1.20.245.10">
    <property type="entry name" value="Lipoxygenase-1, Domain 5"/>
    <property type="match status" value="1"/>
</dbReference>
<keyword evidence="6" id="KW-0732">Signal</keyword>
<feature type="transmembrane region" description="Helical" evidence="5">
    <location>
        <begin position="597"/>
        <end position="619"/>
    </location>
</feature>
<dbReference type="GO" id="GO:0016702">
    <property type="term" value="F:oxidoreductase activity, acting on single donors with incorporation of molecular oxygen, incorporation of two atoms of oxygen"/>
    <property type="evidence" value="ECO:0007669"/>
    <property type="project" value="InterPro"/>
</dbReference>
<dbReference type="InterPro" id="IPR000907">
    <property type="entry name" value="LipOase"/>
</dbReference>
<feature type="chain" id="PRO_5041712137" evidence="6">
    <location>
        <begin position="19"/>
        <end position="684"/>
    </location>
</feature>
<dbReference type="InterPro" id="IPR020833">
    <property type="entry name" value="LipOase_Fe_BS"/>
</dbReference>
<dbReference type="Proteomes" id="UP001178281">
    <property type="component" value="Unassembled WGS sequence"/>
</dbReference>
<dbReference type="Gene3D" id="3.10.450.60">
    <property type="match status" value="1"/>
</dbReference>
<dbReference type="EMBL" id="JAUTIX010000007">
    <property type="protein sequence ID" value="MDP0399792.1"/>
    <property type="molecule type" value="Genomic_DNA"/>
</dbReference>
<dbReference type="PANTHER" id="PTHR11771">
    <property type="entry name" value="LIPOXYGENASE"/>
    <property type="match status" value="1"/>
</dbReference>
<dbReference type="Pfam" id="PF00305">
    <property type="entry name" value="Lipoxygenase"/>
    <property type="match status" value="1"/>
</dbReference>
<keyword evidence="2" id="KW-0479">Metal-binding</keyword>
<evidence type="ECO:0000256" key="6">
    <source>
        <dbReference type="SAM" id="SignalP"/>
    </source>
</evidence>